<keyword evidence="4" id="KW-1185">Reference proteome</keyword>
<dbReference type="RefSeq" id="WP_187816354.1">
    <property type="nucleotide sequence ID" value="NZ_JACTVJ010000012.1"/>
</dbReference>
<dbReference type="Pfam" id="PF00582">
    <property type="entry name" value="Usp"/>
    <property type="match status" value="1"/>
</dbReference>
<dbReference type="InterPro" id="IPR014729">
    <property type="entry name" value="Rossmann-like_a/b/a_fold"/>
</dbReference>
<comment type="caution">
    <text evidence="3">The sequence shown here is derived from an EMBL/GenBank/DDBJ whole genome shotgun (WGS) entry which is preliminary data.</text>
</comment>
<dbReference type="Gene3D" id="3.40.50.620">
    <property type="entry name" value="HUPs"/>
    <property type="match status" value="1"/>
</dbReference>
<dbReference type="Proteomes" id="UP000642284">
    <property type="component" value="Unassembled WGS sequence"/>
</dbReference>
<name>A0ABR7SML1_9ACTN</name>
<comment type="similarity">
    <text evidence="1">Belongs to the universal stress protein A family.</text>
</comment>
<gene>
    <name evidence="3" type="ORF">H9Y04_25575</name>
</gene>
<dbReference type="EMBL" id="JACTVJ010000012">
    <property type="protein sequence ID" value="MBC9715915.1"/>
    <property type="molecule type" value="Genomic_DNA"/>
</dbReference>
<dbReference type="PANTHER" id="PTHR46553">
    <property type="entry name" value="ADENINE NUCLEOTIDE ALPHA HYDROLASES-LIKE SUPERFAMILY PROTEIN"/>
    <property type="match status" value="1"/>
</dbReference>
<dbReference type="PANTHER" id="PTHR46553:SF3">
    <property type="entry name" value="ADENINE NUCLEOTIDE ALPHA HYDROLASES-LIKE SUPERFAMILY PROTEIN"/>
    <property type="match status" value="1"/>
</dbReference>
<dbReference type="InterPro" id="IPR006015">
    <property type="entry name" value="Universal_stress_UspA"/>
</dbReference>
<evidence type="ECO:0000259" key="2">
    <source>
        <dbReference type="Pfam" id="PF00582"/>
    </source>
</evidence>
<feature type="domain" description="UspA" evidence="2">
    <location>
        <begin position="10"/>
        <end position="147"/>
    </location>
</feature>
<dbReference type="SUPFAM" id="SSF52402">
    <property type="entry name" value="Adenine nucleotide alpha hydrolases-like"/>
    <property type="match status" value="1"/>
</dbReference>
<evidence type="ECO:0000256" key="1">
    <source>
        <dbReference type="ARBA" id="ARBA00008791"/>
    </source>
</evidence>
<protein>
    <submittedName>
        <fullName evidence="3">Universal stress protein</fullName>
    </submittedName>
</protein>
<reference evidence="3 4" key="1">
    <citation type="submission" date="2020-08" db="EMBL/GenBank/DDBJ databases">
        <title>Genemic of Streptomyces polyaspartic.</title>
        <authorList>
            <person name="Liu W."/>
        </authorList>
    </citation>
    <scope>NUCLEOTIDE SEQUENCE [LARGE SCALE GENOMIC DNA]</scope>
    <source>
        <strain evidence="3 4">TRM66268-LWL</strain>
    </source>
</reference>
<accession>A0ABR7SML1</accession>
<evidence type="ECO:0000313" key="4">
    <source>
        <dbReference type="Proteomes" id="UP000642284"/>
    </source>
</evidence>
<dbReference type="PRINTS" id="PR01438">
    <property type="entry name" value="UNVRSLSTRESS"/>
</dbReference>
<sequence length="167" mass="17604">MPGDPLYGGLIVGVDGSEASLAALRWSAAKARLLGAPLVAVHAWLPAGPHRAPYAPSSGLPTAEQEHMRALRTLDATVARLAEVDPDAQVLALLDQGPAATVLLRRARHALLLALGRRAREDVMLPALGAVARECVRHAVCPVVTVPDPPEDAKPRDLPWLARAALL</sequence>
<evidence type="ECO:0000313" key="3">
    <source>
        <dbReference type="EMBL" id="MBC9715915.1"/>
    </source>
</evidence>
<proteinExistence type="inferred from homology"/>
<organism evidence="3 4">
    <name type="scientific">Streptomyces polyasparticus</name>
    <dbReference type="NCBI Taxonomy" id="2767826"/>
    <lineage>
        <taxon>Bacteria</taxon>
        <taxon>Bacillati</taxon>
        <taxon>Actinomycetota</taxon>
        <taxon>Actinomycetes</taxon>
        <taxon>Kitasatosporales</taxon>
        <taxon>Streptomycetaceae</taxon>
        <taxon>Streptomyces</taxon>
    </lineage>
</organism>
<dbReference type="InterPro" id="IPR006016">
    <property type="entry name" value="UspA"/>
</dbReference>